<dbReference type="Proteomes" id="UP000574317">
    <property type="component" value="Unassembled WGS sequence"/>
</dbReference>
<comment type="caution">
    <text evidence="1">The sequence shown here is derived from an EMBL/GenBank/DDBJ whole genome shotgun (WGS) entry which is preliminary data.</text>
</comment>
<dbReference type="AlphaFoldDB" id="A0A8H5JWC9"/>
<sequence>MSSSSNTTDDQQQDALSKIPTEVLLDIVGRDYLNWEDHWNLRRTSSRLFQLARGPMFQGGDYCIFRMACFRGDLDTLAICALYDAVPTECRQKCLFEGPLGIIQPGQGLHPSQTENDNYKESAYSNAWGDGLRGPGDTQGPDDTVTQAFYHGPGDIVTLGFYEGNFSAERFIEVWQWLSDQGCELFTFVKPSSLIIMPCPCFSSVLLSMLPIATDKARHQGICDVVHFLYSKGLRIPHPDRRHWVRGTWPAYDPLAKENRPSMLQTLLQTNCPPSIVELYLRQANDEGLVFDYSRTWLSSMRGLGCISEFVRILFDDMFAPWIFKGDHTRSMGDDLQEKICLLTQHQGANAFELYVLQDIVTALRRIDARKVSRGYLDFDRDGVWCWYQLCLAVAYISDQNICSQTVDLHFTDPGDAEMINPYFRRAWAPHTELARARRKVLEKRALESGQDPNGVQPQGVAPAGRRWAQMPLAAWDFIL</sequence>
<keyword evidence="2" id="KW-1185">Reference proteome</keyword>
<evidence type="ECO:0000313" key="1">
    <source>
        <dbReference type="EMBL" id="KAF5563040.1"/>
    </source>
</evidence>
<protein>
    <submittedName>
        <fullName evidence="1">Uncharacterized protein</fullName>
    </submittedName>
</protein>
<evidence type="ECO:0000313" key="2">
    <source>
        <dbReference type="Proteomes" id="UP000574317"/>
    </source>
</evidence>
<proteinExistence type="predicted"/>
<accession>A0A8H5JWC9</accession>
<gene>
    <name evidence="1" type="ORF">FNAPI_2908</name>
</gene>
<dbReference type="EMBL" id="JAAOAO010000098">
    <property type="protein sequence ID" value="KAF5563040.1"/>
    <property type="molecule type" value="Genomic_DNA"/>
</dbReference>
<name>A0A8H5JWC9_9HYPO</name>
<reference evidence="1 2" key="1">
    <citation type="submission" date="2020-05" db="EMBL/GenBank/DDBJ databases">
        <title>Identification and distribution of gene clusters putatively required for synthesis of sphingolipid metabolism inhibitors in phylogenetically diverse species of the filamentous fungus Fusarium.</title>
        <authorList>
            <person name="Kim H.-S."/>
            <person name="Busman M."/>
            <person name="Brown D.W."/>
            <person name="Divon H."/>
            <person name="Uhlig S."/>
            <person name="Proctor R.H."/>
        </authorList>
    </citation>
    <scope>NUCLEOTIDE SEQUENCE [LARGE SCALE GENOMIC DNA]</scope>
    <source>
        <strain evidence="1 2">NRRL 25196</strain>
    </source>
</reference>
<organism evidence="1 2">
    <name type="scientific">Fusarium napiforme</name>
    <dbReference type="NCBI Taxonomy" id="42672"/>
    <lineage>
        <taxon>Eukaryota</taxon>
        <taxon>Fungi</taxon>
        <taxon>Dikarya</taxon>
        <taxon>Ascomycota</taxon>
        <taxon>Pezizomycotina</taxon>
        <taxon>Sordariomycetes</taxon>
        <taxon>Hypocreomycetidae</taxon>
        <taxon>Hypocreales</taxon>
        <taxon>Nectriaceae</taxon>
        <taxon>Fusarium</taxon>
        <taxon>Fusarium fujikuroi species complex</taxon>
    </lineage>
</organism>